<sequence length="35" mass="3800">SGGRLFMVLRLCQDLFFGCSGYESADATVYGMAAY</sequence>
<proteinExistence type="predicted"/>
<name>X0TDN3_9ZZZZ</name>
<feature type="non-terminal residue" evidence="1">
    <location>
        <position position="1"/>
    </location>
</feature>
<gene>
    <name evidence="1" type="ORF">S01H1_30721</name>
</gene>
<comment type="caution">
    <text evidence="1">The sequence shown here is derived from an EMBL/GenBank/DDBJ whole genome shotgun (WGS) entry which is preliminary data.</text>
</comment>
<protein>
    <submittedName>
        <fullName evidence="1">Uncharacterized protein</fullName>
    </submittedName>
</protein>
<evidence type="ECO:0000313" key="1">
    <source>
        <dbReference type="EMBL" id="GAF86292.1"/>
    </source>
</evidence>
<reference evidence="1" key="1">
    <citation type="journal article" date="2014" name="Front. Microbiol.">
        <title>High frequency of phylogenetically diverse reductive dehalogenase-homologous genes in deep subseafloor sedimentary metagenomes.</title>
        <authorList>
            <person name="Kawai M."/>
            <person name="Futagami T."/>
            <person name="Toyoda A."/>
            <person name="Takaki Y."/>
            <person name="Nishi S."/>
            <person name="Hori S."/>
            <person name="Arai W."/>
            <person name="Tsubouchi T."/>
            <person name="Morono Y."/>
            <person name="Uchiyama I."/>
            <person name="Ito T."/>
            <person name="Fujiyama A."/>
            <person name="Inagaki F."/>
            <person name="Takami H."/>
        </authorList>
    </citation>
    <scope>NUCLEOTIDE SEQUENCE</scope>
    <source>
        <strain evidence="1">Expedition CK06-06</strain>
    </source>
</reference>
<dbReference type="AlphaFoldDB" id="X0TDN3"/>
<accession>X0TDN3</accession>
<organism evidence="1">
    <name type="scientific">marine sediment metagenome</name>
    <dbReference type="NCBI Taxonomy" id="412755"/>
    <lineage>
        <taxon>unclassified sequences</taxon>
        <taxon>metagenomes</taxon>
        <taxon>ecological metagenomes</taxon>
    </lineage>
</organism>
<dbReference type="EMBL" id="BARS01018924">
    <property type="protein sequence ID" value="GAF86292.1"/>
    <property type="molecule type" value="Genomic_DNA"/>
</dbReference>